<organism evidence="1 2">
    <name type="scientific">Leptolyngbya boryana NIES-2135</name>
    <dbReference type="NCBI Taxonomy" id="1973484"/>
    <lineage>
        <taxon>Bacteria</taxon>
        <taxon>Bacillati</taxon>
        <taxon>Cyanobacteriota</taxon>
        <taxon>Cyanophyceae</taxon>
        <taxon>Leptolyngbyales</taxon>
        <taxon>Leptolyngbyaceae</taxon>
        <taxon>Leptolyngbya group</taxon>
        <taxon>Leptolyngbya</taxon>
    </lineage>
</organism>
<evidence type="ECO:0000313" key="1">
    <source>
        <dbReference type="EMBL" id="BAY59072.1"/>
    </source>
</evidence>
<evidence type="ECO:0000313" key="2">
    <source>
        <dbReference type="Proteomes" id="UP000217895"/>
    </source>
</evidence>
<name>A0A1Z4JQQ4_LEPBY</name>
<sequence>MVTLKITKVKLSILQQSYSICKIRKDGEQNESSLSLISQMV</sequence>
<dbReference type="EMBL" id="AP018203">
    <property type="protein sequence ID" value="BAY59072.1"/>
    <property type="molecule type" value="Genomic_DNA"/>
</dbReference>
<keyword evidence="2" id="KW-1185">Reference proteome</keyword>
<proteinExistence type="predicted"/>
<dbReference type="Proteomes" id="UP000217895">
    <property type="component" value="Chromosome"/>
</dbReference>
<reference evidence="1 2" key="1">
    <citation type="submission" date="2017-06" db="EMBL/GenBank/DDBJ databases">
        <title>Genome sequencing of cyanobaciteial culture collection at National Institute for Environmental Studies (NIES).</title>
        <authorList>
            <person name="Hirose Y."/>
            <person name="Shimura Y."/>
            <person name="Fujisawa T."/>
            <person name="Nakamura Y."/>
            <person name="Kawachi M."/>
        </authorList>
    </citation>
    <scope>NUCLEOTIDE SEQUENCE [LARGE SCALE GENOMIC DNA]</scope>
    <source>
        <strain evidence="1 2">NIES-2135</strain>
    </source>
</reference>
<accession>A0A1Z4JQQ4</accession>
<gene>
    <name evidence="1" type="ORF">NIES2135_59480</name>
</gene>
<protein>
    <submittedName>
        <fullName evidence="1">Uncharacterized protein</fullName>
    </submittedName>
</protein>
<dbReference type="AlphaFoldDB" id="A0A1Z4JQQ4"/>